<reference evidence="1" key="1">
    <citation type="submission" date="2023-04" db="EMBL/GenBank/DDBJ databases">
        <title>Phytophthora fragariaefolia NBRC 109709.</title>
        <authorList>
            <person name="Ichikawa N."/>
            <person name="Sato H."/>
            <person name="Tonouchi N."/>
        </authorList>
    </citation>
    <scope>NUCLEOTIDE SEQUENCE</scope>
    <source>
        <strain evidence="1">NBRC 109709</strain>
    </source>
</reference>
<protein>
    <submittedName>
        <fullName evidence="1">Unnamed protein product</fullName>
    </submittedName>
</protein>
<dbReference type="AlphaFoldDB" id="A0A9W6Y1Z3"/>
<comment type="caution">
    <text evidence="1">The sequence shown here is derived from an EMBL/GenBank/DDBJ whole genome shotgun (WGS) entry which is preliminary data.</text>
</comment>
<dbReference type="Proteomes" id="UP001165121">
    <property type="component" value="Unassembled WGS sequence"/>
</dbReference>
<sequence length="128" mass="13626">MKCVFTIINSNFDRLNDRIAATLPSLLTSMRQVVGYGLVLKNEHDDVVFSCQEELHPTDSDSSVCGSDGGGGRQVGEYSTASVIQHFPYGSVAMILDQAELTPTLGDILKALASSLYVAAASTGRSPE</sequence>
<evidence type="ECO:0000313" key="2">
    <source>
        <dbReference type="Proteomes" id="UP001165121"/>
    </source>
</evidence>
<name>A0A9W6Y1Z3_9STRA</name>
<dbReference type="OrthoDB" id="157692at2759"/>
<dbReference type="EMBL" id="BSXT01002768">
    <property type="protein sequence ID" value="GMF50710.1"/>
    <property type="molecule type" value="Genomic_DNA"/>
</dbReference>
<evidence type="ECO:0000313" key="1">
    <source>
        <dbReference type="EMBL" id="GMF50710.1"/>
    </source>
</evidence>
<proteinExistence type="predicted"/>
<organism evidence="1 2">
    <name type="scientific">Phytophthora fragariaefolia</name>
    <dbReference type="NCBI Taxonomy" id="1490495"/>
    <lineage>
        <taxon>Eukaryota</taxon>
        <taxon>Sar</taxon>
        <taxon>Stramenopiles</taxon>
        <taxon>Oomycota</taxon>
        <taxon>Peronosporomycetes</taxon>
        <taxon>Peronosporales</taxon>
        <taxon>Peronosporaceae</taxon>
        <taxon>Phytophthora</taxon>
    </lineage>
</organism>
<accession>A0A9W6Y1Z3</accession>
<gene>
    <name evidence="1" type="ORF">Pfra01_002028200</name>
</gene>
<keyword evidence="2" id="KW-1185">Reference proteome</keyword>